<name>A3K9Y8_SAGS3</name>
<proteinExistence type="predicted"/>
<evidence type="ECO:0000313" key="2">
    <source>
        <dbReference type="EMBL" id="EBA05931.1"/>
    </source>
</evidence>
<evidence type="ECO:0000256" key="1">
    <source>
        <dbReference type="SAM" id="Phobius"/>
    </source>
</evidence>
<sequence>MSAPETNIHKQEKRHAGPLAGMKILLVLVGIMLVVWVGWVVMQGQEPQGAETQIEVVPGVGAEEVPGPAAD</sequence>
<reference evidence="2 3" key="1">
    <citation type="submission" date="2006-06" db="EMBL/GenBank/DDBJ databases">
        <authorList>
            <person name="Moran M.A."/>
            <person name="Ferriera S."/>
            <person name="Johnson J."/>
            <person name="Kravitz S."/>
            <person name="Beeson K."/>
            <person name="Sutton G."/>
            <person name="Rogers Y.-H."/>
            <person name="Friedman R."/>
            <person name="Frazier M."/>
            <person name="Venter J.C."/>
        </authorList>
    </citation>
    <scope>NUCLEOTIDE SEQUENCE [LARGE SCALE GENOMIC DNA]</scope>
    <source>
        <strain evidence="2 3">E-37</strain>
    </source>
</reference>
<protein>
    <submittedName>
        <fullName evidence="2">Uncharacterized protein</fullName>
    </submittedName>
</protein>
<keyword evidence="1" id="KW-0472">Membrane</keyword>
<gene>
    <name evidence="2" type="ORF">SSE37_25023</name>
</gene>
<accession>A3K9Y8</accession>
<organism evidence="2 3">
    <name type="scientific">Sagittula stellata (strain ATCC 700073 / DSM 11524 / E-37)</name>
    <dbReference type="NCBI Taxonomy" id="388399"/>
    <lineage>
        <taxon>Bacteria</taxon>
        <taxon>Pseudomonadati</taxon>
        <taxon>Pseudomonadota</taxon>
        <taxon>Alphaproteobacteria</taxon>
        <taxon>Rhodobacterales</taxon>
        <taxon>Roseobacteraceae</taxon>
        <taxon>Sagittula</taxon>
    </lineage>
</organism>
<dbReference type="EMBL" id="AAYA01000020">
    <property type="protein sequence ID" value="EBA05931.1"/>
    <property type="molecule type" value="Genomic_DNA"/>
</dbReference>
<keyword evidence="3" id="KW-1185">Reference proteome</keyword>
<comment type="caution">
    <text evidence="2">The sequence shown here is derived from an EMBL/GenBank/DDBJ whole genome shotgun (WGS) entry which is preliminary data.</text>
</comment>
<dbReference type="Proteomes" id="UP000005713">
    <property type="component" value="Unassembled WGS sequence"/>
</dbReference>
<keyword evidence="1" id="KW-0812">Transmembrane</keyword>
<dbReference type="RefSeq" id="WP_005863321.1">
    <property type="nucleotide sequence ID" value="NZ_CP155729.1"/>
</dbReference>
<keyword evidence="1" id="KW-1133">Transmembrane helix</keyword>
<dbReference type="AlphaFoldDB" id="A3K9Y8"/>
<evidence type="ECO:0000313" key="3">
    <source>
        <dbReference type="Proteomes" id="UP000005713"/>
    </source>
</evidence>
<feature type="transmembrane region" description="Helical" evidence="1">
    <location>
        <begin position="20"/>
        <end position="42"/>
    </location>
</feature>